<comment type="similarity">
    <text evidence="2">Belongs to the ABC transporter superfamily.</text>
</comment>
<keyword evidence="10" id="KW-1185">Reference proteome</keyword>
<dbReference type="Gene3D" id="3.40.50.300">
    <property type="entry name" value="P-loop containing nucleotide triphosphate hydrolases"/>
    <property type="match status" value="1"/>
</dbReference>
<dbReference type="InterPro" id="IPR027417">
    <property type="entry name" value="P-loop_NTPase"/>
</dbReference>
<keyword evidence="7" id="KW-0472">Membrane</keyword>
<organism evidence="9 10">
    <name type="scientific">Haloferula helveola</name>
    <dbReference type="NCBI Taxonomy" id="490095"/>
    <lineage>
        <taxon>Bacteria</taxon>
        <taxon>Pseudomonadati</taxon>
        <taxon>Verrucomicrobiota</taxon>
        <taxon>Verrucomicrobiia</taxon>
        <taxon>Verrucomicrobiales</taxon>
        <taxon>Verrucomicrobiaceae</taxon>
        <taxon>Haloferula</taxon>
    </lineage>
</organism>
<dbReference type="SMART" id="SM00382">
    <property type="entry name" value="AAA"/>
    <property type="match status" value="1"/>
</dbReference>
<dbReference type="GO" id="GO:0005524">
    <property type="term" value="F:ATP binding"/>
    <property type="evidence" value="ECO:0007669"/>
    <property type="project" value="UniProtKB-KW"/>
</dbReference>
<dbReference type="Pfam" id="PF00005">
    <property type="entry name" value="ABC_tran"/>
    <property type="match status" value="1"/>
</dbReference>
<dbReference type="PROSITE" id="PS00211">
    <property type="entry name" value="ABC_TRANSPORTER_1"/>
    <property type="match status" value="1"/>
</dbReference>
<dbReference type="Proteomes" id="UP001374893">
    <property type="component" value="Chromosome"/>
</dbReference>
<dbReference type="PANTHER" id="PTHR43297">
    <property type="entry name" value="OLIGOPEPTIDE TRANSPORT ATP-BINDING PROTEIN APPD"/>
    <property type="match status" value="1"/>
</dbReference>
<evidence type="ECO:0000256" key="1">
    <source>
        <dbReference type="ARBA" id="ARBA00004417"/>
    </source>
</evidence>
<gene>
    <name evidence="9" type="ORF">HAHE_41770</name>
</gene>
<evidence type="ECO:0000256" key="5">
    <source>
        <dbReference type="ARBA" id="ARBA00022741"/>
    </source>
</evidence>
<dbReference type="RefSeq" id="WP_338687244.1">
    <property type="nucleotide sequence ID" value="NZ_AP024702.1"/>
</dbReference>
<evidence type="ECO:0000313" key="10">
    <source>
        <dbReference type="Proteomes" id="UP001374893"/>
    </source>
</evidence>
<evidence type="ECO:0000256" key="7">
    <source>
        <dbReference type="ARBA" id="ARBA00023136"/>
    </source>
</evidence>
<name>A0ABN6H9T3_9BACT</name>
<evidence type="ECO:0000313" key="9">
    <source>
        <dbReference type="EMBL" id="BCX50269.1"/>
    </source>
</evidence>
<dbReference type="NCBIfam" id="TIGR01727">
    <property type="entry name" value="oligo_HPY"/>
    <property type="match status" value="1"/>
</dbReference>
<dbReference type="InterPro" id="IPR003593">
    <property type="entry name" value="AAA+_ATPase"/>
</dbReference>
<keyword evidence="6 9" id="KW-0067">ATP-binding</keyword>
<accession>A0ABN6H9T3</accession>
<evidence type="ECO:0000256" key="3">
    <source>
        <dbReference type="ARBA" id="ARBA00022448"/>
    </source>
</evidence>
<evidence type="ECO:0000256" key="6">
    <source>
        <dbReference type="ARBA" id="ARBA00022840"/>
    </source>
</evidence>
<dbReference type="EMBL" id="AP024702">
    <property type="protein sequence ID" value="BCX50269.1"/>
    <property type="molecule type" value="Genomic_DNA"/>
</dbReference>
<dbReference type="InterPro" id="IPR017871">
    <property type="entry name" value="ABC_transporter-like_CS"/>
</dbReference>
<evidence type="ECO:0000256" key="2">
    <source>
        <dbReference type="ARBA" id="ARBA00005417"/>
    </source>
</evidence>
<reference evidence="9 10" key="1">
    <citation type="submission" date="2021-06" db="EMBL/GenBank/DDBJ databases">
        <title>Complete genome of Haloferula helveola possessing various polysaccharide degrading enzymes.</title>
        <authorList>
            <person name="Takami H."/>
            <person name="Huang C."/>
            <person name="Hamasaki K."/>
        </authorList>
    </citation>
    <scope>NUCLEOTIDE SEQUENCE [LARGE SCALE GENOMIC DNA]</scope>
    <source>
        <strain evidence="9 10">CN-1</strain>
    </source>
</reference>
<proteinExistence type="inferred from homology"/>
<sequence>MALLDVQNLTTRFHTRNGVVHAVEDVSFKVKAGETLGIVGESGSGKSVTCYSLLGLIPQPPGRIHSGKAIFDGVDLLQARERELRGIRGKRISMIFQDPMTSLNPFMRIRDQLTEPLEIHENLRGKAAVSRAIDALAEVGIPEPEKRIEAYPHEFSGGMRQRVMIAMALITRPELLICDEPTTALDVTVQKQVLDLIRERQNELGTAVIFITHDLEVVSQVCDFVNVMYAGRIVESASREELFRKPLHAYTRSLLQSIPARHQKGEELYTIPGLPPNMSNPPAGCAFAPRNRIGNAELCVTDHPPELTEITPGHYAQNCPGCLA</sequence>
<dbReference type="PROSITE" id="PS50893">
    <property type="entry name" value="ABC_TRANSPORTER_2"/>
    <property type="match status" value="1"/>
</dbReference>
<dbReference type="PANTHER" id="PTHR43297:SF2">
    <property type="entry name" value="DIPEPTIDE TRANSPORT ATP-BINDING PROTEIN DPPD"/>
    <property type="match status" value="1"/>
</dbReference>
<dbReference type="CDD" id="cd03257">
    <property type="entry name" value="ABC_NikE_OppD_transporters"/>
    <property type="match status" value="1"/>
</dbReference>
<dbReference type="InterPro" id="IPR013563">
    <property type="entry name" value="Oligopep_ABC_C"/>
</dbReference>
<keyword evidence="3" id="KW-0813">Transport</keyword>
<dbReference type="InterPro" id="IPR003439">
    <property type="entry name" value="ABC_transporter-like_ATP-bd"/>
</dbReference>
<evidence type="ECO:0000259" key="8">
    <source>
        <dbReference type="PROSITE" id="PS50893"/>
    </source>
</evidence>
<dbReference type="InterPro" id="IPR050388">
    <property type="entry name" value="ABC_Ni/Peptide_Import"/>
</dbReference>
<dbReference type="Pfam" id="PF08352">
    <property type="entry name" value="oligo_HPY"/>
    <property type="match status" value="1"/>
</dbReference>
<keyword evidence="4" id="KW-1003">Cell membrane</keyword>
<evidence type="ECO:0000256" key="4">
    <source>
        <dbReference type="ARBA" id="ARBA00022475"/>
    </source>
</evidence>
<comment type="subcellular location">
    <subcellularLocation>
        <location evidence="1">Cell inner membrane</location>
        <topology evidence="1">Peripheral membrane protein</topology>
    </subcellularLocation>
</comment>
<protein>
    <submittedName>
        <fullName evidence="9">Peptide ABC transporter ATP-binding protein</fullName>
    </submittedName>
</protein>
<dbReference type="SUPFAM" id="SSF52540">
    <property type="entry name" value="P-loop containing nucleoside triphosphate hydrolases"/>
    <property type="match status" value="1"/>
</dbReference>
<feature type="domain" description="ABC transporter" evidence="8">
    <location>
        <begin position="4"/>
        <end position="255"/>
    </location>
</feature>
<keyword evidence="5" id="KW-0547">Nucleotide-binding</keyword>